<evidence type="ECO:0000256" key="1">
    <source>
        <dbReference type="SAM" id="MobiDB-lite"/>
    </source>
</evidence>
<name>A0A0F9IVY8_9ZZZZ</name>
<feature type="region of interest" description="Disordered" evidence="1">
    <location>
        <begin position="1"/>
        <end position="20"/>
    </location>
</feature>
<dbReference type="AlphaFoldDB" id="A0A0F9IVY8"/>
<organism evidence="2">
    <name type="scientific">marine sediment metagenome</name>
    <dbReference type="NCBI Taxonomy" id="412755"/>
    <lineage>
        <taxon>unclassified sequences</taxon>
        <taxon>metagenomes</taxon>
        <taxon>ecological metagenomes</taxon>
    </lineage>
</organism>
<dbReference type="EMBL" id="LAZR01011481">
    <property type="protein sequence ID" value="KKM61453.1"/>
    <property type="molecule type" value="Genomic_DNA"/>
</dbReference>
<sequence length="76" mass="8089">MTQTPIPGSNHYHRRITPSELDKIGKTAAINRTLNGVRGQLQDIFGPLGPVGTVHIAITVEPLTDSAGSQLTTRGD</sequence>
<proteinExistence type="predicted"/>
<gene>
    <name evidence="2" type="ORF">LCGC14_1531590</name>
</gene>
<protein>
    <submittedName>
        <fullName evidence="2">Uncharacterized protein</fullName>
    </submittedName>
</protein>
<accession>A0A0F9IVY8</accession>
<evidence type="ECO:0000313" key="2">
    <source>
        <dbReference type="EMBL" id="KKM61453.1"/>
    </source>
</evidence>
<reference evidence="2" key="1">
    <citation type="journal article" date="2015" name="Nature">
        <title>Complex archaea that bridge the gap between prokaryotes and eukaryotes.</title>
        <authorList>
            <person name="Spang A."/>
            <person name="Saw J.H."/>
            <person name="Jorgensen S.L."/>
            <person name="Zaremba-Niedzwiedzka K."/>
            <person name="Martijn J."/>
            <person name="Lind A.E."/>
            <person name="van Eijk R."/>
            <person name="Schleper C."/>
            <person name="Guy L."/>
            <person name="Ettema T.J."/>
        </authorList>
    </citation>
    <scope>NUCLEOTIDE SEQUENCE</scope>
</reference>
<comment type="caution">
    <text evidence="2">The sequence shown here is derived from an EMBL/GenBank/DDBJ whole genome shotgun (WGS) entry which is preliminary data.</text>
</comment>